<dbReference type="SUPFAM" id="SSF55785">
    <property type="entry name" value="PYP-like sensor domain (PAS domain)"/>
    <property type="match status" value="5"/>
</dbReference>
<evidence type="ECO:0000259" key="19">
    <source>
        <dbReference type="PROSITE" id="PS50113"/>
    </source>
</evidence>
<dbReference type="EMBL" id="JADPMR010000004">
    <property type="protein sequence ID" value="MBF9002811.1"/>
    <property type="molecule type" value="Genomic_DNA"/>
</dbReference>
<keyword evidence="12 15" id="KW-0472">Membrane</keyword>
<comment type="catalytic activity">
    <reaction evidence="1">
        <text>ATP + protein L-histidine = ADP + protein N-phospho-L-histidine.</text>
        <dbReference type="EC" id="2.7.13.3"/>
    </reaction>
</comment>
<feature type="domain" description="Response regulatory" evidence="17">
    <location>
        <begin position="1134"/>
        <end position="1255"/>
    </location>
</feature>
<evidence type="ECO:0000313" key="21">
    <source>
        <dbReference type="EMBL" id="MBF9002811.1"/>
    </source>
</evidence>
<keyword evidence="8" id="KW-0378">Hydrolase</keyword>
<feature type="domain" description="PAC" evidence="19">
    <location>
        <begin position="694"/>
        <end position="746"/>
    </location>
</feature>
<name>A0ABS0GK45_9VIBR</name>
<evidence type="ECO:0000256" key="5">
    <source>
        <dbReference type="ARBA" id="ARBA00022553"/>
    </source>
</evidence>
<feature type="modified residue" description="4-aspartylphosphate" evidence="14">
    <location>
        <position position="1187"/>
    </location>
</feature>
<dbReference type="CDD" id="cd16922">
    <property type="entry name" value="HATPase_EvgS-ArcB-TorS-like"/>
    <property type="match status" value="1"/>
</dbReference>
<dbReference type="SMART" id="SM00388">
    <property type="entry name" value="HisKA"/>
    <property type="match status" value="1"/>
</dbReference>
<keyword evidence="22" id="KW-1185">Reference proteome</keyword>
<dbReference type="InterPro" id="IPR013656">
    <property type="entry name" value="PAS_4"/>
</dbReference>
<dbReference type="PANTHER" id="PTHR45339">
    <property type="entry name" value="HYBRID SIGNAL TRANSDUCTION HISTIDINE KINASE J"/>
    <property type="match status" value="1"/>
</dbReference>
<dbReference type="CDD" id="cd00130">
    <property type="entry name" value="PAS"/>
    <property type="match status" value="4"/>
</dbReference>
<evidence type="ECO:0000256" key="2">
    <source>
        <dbReference type="ARBA" id="ARBA00004651"/>
    </source>
</evidence>
<dbReference type="SUPFAM" id="SSF47384">
    <property type="entry name" value="Homodimeric domain of signal transducing histidine kinase"/>
    <property type="match status" value="1"/>
</dbReference>
<dbReference type="InterPro" id="IPR005467">
    <property type="entry name" value="His_kinase_dom"/>
</dbReference>
<dbReference type="RefSeq" id="WP_196124687.1">
    <property type="nucleotide sequence ID" value="NZ_JADPMR010000004.1"/>
</dbReference>
<dbReference type="PRINTS" id="PR00344">
    <property type="entry name" value="BCTRLSENSOR"/>
</dbReference>
<feature type="transmembrane region" description="Helical" evidence="15">
    <location>
        <begin position="189"/>
        <end position="210"/>
    </location>
</feature>
<evidence type="ECO:0000256" key="4">
    <source>
        <dbReference type="ARBA" id="ARBA00022475"/>
    </source>
</evidence>
<keyword evidence="4" id="KW-1003">Cell membrane</keyword>
<feature type="modified residue" description="Phosphohistidine" evidence="13">
    <location>
        <position position="1481"/>
    </location>
</feature>
<evidence type="ECO:0000256" key="1">
    <source>
        <dbReference type="ARBA" id="ARBA00000085"/>
    </source>
</evidence>
<evidence type="ECO:0000259" key="20">
    <source>
        <dbReference type="PROSITE" id="PS50894"/>
    </source>
</evidence>
<evidence type="ECO:0000259" key="17">
    <source>
        <dbReference type="PROSITE" id="PS50110"/>
    </source>
</evidence>
<dbReference type="Pfam" id="PF00512">
    <property type="entry name" value="HisKA"/>
    <property type="match status" value="1"/>
</dbReference>
<dbReference type="PANTHER" id="PTHR45339:SF1">
    <property type="entry name" value="HYBRID SIGNAL TRANSDUCTION HISTIDINE KINASE J"/>
    <property type="match status" value="1"/>
</dbReference>
<proteinExistence type="predicted"/>
<dbReference type="SMART" id="SM00387">
    <property type="entry name" value="HATPase_c"/>
    <property type="match status" value="1"/>
</dbReference>
<dbReference type="Gene3D" id="3.30.565.10">
    <property type="entry name" value="Histidine kinase-like ATPase, C-terminal domain"/>
    <property type="match status" value="1"/>
</dbReference>
<dbReference type="Gene3D" id="3.30.450.20">
    <property type="entry name" value="PAS domain"/>
    <property type="match status" value="5"/>
</dbReference>
<feature type="domain" description="PAS" evidence="18">
    <location>
        <begin position="235"/>
        <end position="288"/>
    </location>
</feature>
<feature type="domain" description="PAS" evidence="18">
    <location>
        <begin position="494"/>
        <end position="564"/>
    </location>
</feature>
<dbReference type="SMART" id="SM00448">
    <property type="entry name" value="REC"/>
    <property type="match status" value="2"/>
</dbReference>
<comment type="subcellular location">
    <subcellularLocation>
        <location evidence="2">Cell membrane</location>
        <topology evidence="2">Multi-pass membrane protein</topology>
    </subcellularLocation>
</comment>
<dbReference type="SUPFAM" id="SSF47226">
    <property type="entry name" value="Histidine-containing phosphotransfer domain, HPT domain"/>
    <property type="match status" value="1"/>
</dbReference>
<gene>
    <name evidence="21" type="ORF">I1A42_20245</name>
</gene>
<evidence type="ECO:0000256" key="3">
    <source>
        <dbReference type="ARBA" id="ARBA00012438"/>
    </source>
</evidence>
<dbReference type="PROSITE" id="PS50112">
    <property type="entry name" value="PAS"/>
    <property type="match status" value="4"/>
</dbReference>
<dbReference type="InterPro" id="IPR035965">
    <property type="entry name" value="PAS-like_dom_sf"/>
</dbReference>
<keyword evidence="6 15" id="KW-0812">Transmembrane</keyword>
<protein>
    <recommendedName>
        <fullName evidence="3">histidine kinase</fullName>
        <ecNumber evidence="3">2.7.13.3</ecNumber>
    </recommendedName>
</protein>
<dbReference type="InterPro" id="IPR000014">
    <property type="entry name" value="PAS"/>
</dbReference>
<dbReference type="InterPro" id="IPR003661">
    <property type="entry name" value="HisK_dim/P_dom"/>
</dbReference>
<dbReference type="InterPro" id="IPR004358">
    <property type="entry name" value="Sig_transdc_His_kin-like_C"/>
</dbReference>
<dbReference type="SMART" id="SM00091">
    <property type="entry name" value="PAS"/>
    <property type="match status" value="4"/>
</dbReference>
<dbReference type="Gene3D" id="2.10.70.100">
    <property type="match status" value="1"/>
</dbReference>
<dbReference type="SUPFAM" id="SSF55874">
    <property type="entry name" value="ATPase domain of HSP90 chaperone/DNA topoisomerase II/histidine kinase"/>
    <property type="match status" value="1"/>
</dbReference>
<feature type="domain" description="Response regulatory" evidence="17">
    <location>
        <begin position="1283"/>
        <end position="1399"/>
    </location>
</feature>
<feature type="domain" description="Histidine kinase" evidence="16">
    <location>
        <begin position="893"/>
        <end position="1115"/>
    </location>
</feature>
<comment type="caution">
    <text evidence="21">The sequence shown here is derived from an EMBL/GenBank/DDBJ whole genome shotgun (WGS) entry which is preliminary data.</text>
</comment>
<dbReference type="Pfam" id="PF13426">
    <property type="entry name" value="PAS_9"/>
    <property type="match status" value="2"/>
</dbReference>
<evidence type="ECO:0000256" key="8">
    <source>
        <dbReference type="ARBA" id="ARBA00022801"/>
    </source>
</evidence>
<dbReference type="InterPro" id="IPR001610">
    <property type="entry name" value="PAC"/>
</dbReference>
<dbReference type="PROSITE" id="PS50894">
    <property type="entry name" value="HPT"/>
    <property type="match status" value="1"/>
</dbReference>
<evidence type="ECO:0000256" key="13">
    <source>
        <dbReference type="PROSITE-ProRule" id="PRU00110"/>
    </source>
</evidence>
<accession>A0ABS0GK45</accession>
<evidence type="ECO:0000256" key="15">
    <source>
        <dbReference type="SAM" id="Phobius"/>
    </source>
</evidence>
<feature type="domain" description="PAC" evidence="19">
    <location>
        <begin position="308"/>
        <end position="360"/>
    </location>
</feature>
<dbReference type="Proteomes" id="UP000597206">
    <property type="component" value="Unassembled WGS sequence"/>
</dbReference>
<dbReference type="Pfam" id="PF08448">
    <property type="entry name" value="PAS_4"/>
    <property type="match status" value="1"/>
</dbReference>
<dbReference type="Pfam" id="PF08447">
    <property type="entry name" value="PAS_3"/>
    <property type="match status" value="2"/>
</dbReference>
<dbReference type="PROSITE" id="PS50109">
    <property type="entry name" value="HIS_KIN"/>
    <property type="match status" value="1"/>
</dbReference>
<evidence type="ECO:0000259" key="16">
    <source>
        <dbReference type="PROSITE" id="PS50109"/>
    </source>
</evidence>
<dbReference type="EC" id="2.7.13.3" evidence="3"/>
<evidence type="ECO:0000256" key="14">
    <source>
        <dbReference type="PROSITE-ProRule" id="PRU00169"/>
    </source>
</evidence>
<dbReference type="InterPro" id="IPR008207">
    <property type="entry name" value="Sig_transdc_His_kin_Hpt_dom"/>
</dbReference>
<dbReference type="InterPro" id="IPR003594">
    <property type="entry name" value="HATPase_dom"/>
</dbReference>
<dbReference type="InterPro" id="IPR000700">
    <property type="entry name" value="PAS-assoc_C"/>
</dbReference>
<evidence type="ECO:0000256" key="6">
    <source>
        <dbReference type="ARBA" id="ARBA00022692"/>
    </source>
</evidence>
<keyword evidence="9" id="KW-0067">ATP-binding</keyword>
<feature type="domain" description="PAC" evidence="19">
    <location>
        <begin position="822"/>
        <end position="875"/>
    </location>
</feature>
<evidence type="ECO:0000313" key="22">
    <source>
        <dbReference type="Proteomes" id="UP000597206"/>
    </source>
</evidence>
<dbReference type="Pfam" id="PF02518">
    <property type="entry name" value="HATPase_c"/>
    <property type="match status" value="1"/>
</dbReference>
<feature type="domain" description="PAC" evidence="19">
    <location>
        <begin position="568"/>
        <end position="620"/>
    </location>
</feature>
<dbReference type="Pfam" id="PF01627">
    <property type="entry name" value="Hpt"/>
    <property type="match status" value="1"/>
</dbReference>
<feature type="modified residue" description="4-aspartylphosphate" evidence="14">
    <location>
        <position position="1332"/>
    </location>
</feature>
<dbReference type="CDD" id="cd17546">
    <property type="entry name" value="REC_hyHK_CKI1_RcsC-like"/>
    <property type="match status" value="2"/>
</dbReference>
<dbReference type="InterPro" id="IPR036641">
    <property type="entry name" value="HPT_dom_sf"/>
</dbReference>
<dbReference type="SMART" id="SM00086">
    <property type="entry name" value="PAC"/>
    <property type="match status" value="5"/>
</dbReference>
<organism evidence="21 22">
    <name type="scientific">Vibrio nitrifigilis</name>
    <dbReference type="NCBI Taxonomy" id="2789781"/>
    <lineage>
        <taxon>Bacteria</taxon>
        <taxon>Pseudomonadati</taxon>
        <taxon>Pseudomonadota</taxon>
        <taxon>Gammaproteobacteria</taxon>
        <taxon>Vibrionales</taxon>
        <taxon>Vibrionaceae</taxon>
        <taxon>Vibrio</taxon>
    </lineage>
</organism>
<evidence type="ECO:0000259" key="18">
    <source>
        <dbReference type="PROSITE" id="PS50112"/>
    </source>
</evidence>
<dbReference type="InterPro" id="IPR011006">
    <property type="entry name" value="CheY-like_superfamily"/>
</dbReference>
<keyword evidence="11" id="KW-0902">Two-component regulatory system</keyword>
<dbReference type="CDD" id="cd00088">
    <property type="entry name" value="HPT"/>
    <property type="match status" value="1"/>
</dbReference>
<dbReference type="PROSITE" id="PS50113">
    <property type="entry name" value="PAC"/>
    <property type="match status" value="4"/>
</dbReference>
<dbReference type="PROSITE" id="PS50110">
    <property type="entry name" value="RESPONSE_REGULATORY"/>
    <property type="match status" value="2"/>
</dbReference>
<dbReference type="SUPFAM" id="SSF52172">
    <property type="entry name" value="CheY-like"/>
    <property type="match status" value="2"/>
</dbReference>
<dbReference type="CDD" id="cd00082">
    <property type="entry name" value="HisKA"/>
    <property type="match status" value="1"/>
</dbReference>
<evidence type="ECO:0000256" key="12">
    <source>
        <dbReference type="ARBA" id="ARBA00023136"/>
    </source>
</evidence>
<evidence type="ECO:0000256" key="11">
    <source>
        <dbReference type="ARBA" id="ARBA00023012"/>
    </source>
</evidence>
<dbReference type="InterPro" id="IPR036890">
    <property type="entry name" value="HATPase_C_sf"/>
</dbReference>
<keyword evidence="10 15" id="KW-1133">Transmembrane helix</keyword>
<keyword evidence="7" id="KW-0547">Nucleotide-binding</keyword>
<feature type="domain" description="HPt" evidence="20">
    <location>
        <begin position="1441"/>
        <end position="1536"/>
    </location>
</feature>
<dbReference type="InterPro" id="IPR013655">
    <property type="entry name" value="PAS_fold_3"/>
</dbReference>
<dbReference type="Pfam" id="PF00072">
    <property type="entry name" value="Response_reg"/>
    <property type="match status" value="2"/>
</dbReference>
<dbReference type="InterPro" id="IPR001789">
    <property type="entry name" value="Sig_transdc_resp-reg_receiver"/>
</dbReference>
<feature type="domain" description="PAS" evidence="18">
    <location>
        <begin position="747"/>
        <end position="819"/>
    </location>
</feature>
<dbReference type="InterPro" id="IPR036097">
    <property type="entry name" value="HisK_dim/P_sf"/>
</dbReference>
<sequence>MEELIRRKQQIQIRSILILSLCIVTVIISGFYLLYRINIDSKKSELSDIVSSQVRLIRSFVNSDTNNKNQTQEKYQLTRSHALQQIKESFSDYSSLSGSGELLLGEKRNHSVVFLSSNNNQTAEFQPYPDAGEQSFLNNPMSLALSGQSGVMTTQDYNGHSTLAAYGYVPELNVGIVAKVDLSDIRKPFVKAGLLSLLVGLIVVIVGVLLNTSMVGPLLEQFYQFTRKLKQREQELAKLSKVLEQSPTSTVITDRSGLIEYANPTFLDQHNLTQAEAIGSTAPILSPNHMRPERFHNLWATIHQGLVWEGEFEHTSTDNSQTWESVIVSPITNEQGHVTHFTVSSNDITKQHILNQEKLAAEQQMVQSAQRFQSLFEFSAVPYILLENNKIIDGNQASLRLFELNSKQELLDSPDHPVRLERLDNFLSLVCHNPSRNPNGEAIRFEWDFALVSGKTCYVEISLRPLDINGRQILLASLHDITKRVHTEQELKQSQFVLNNTFDSAAIGLTHVTIDGQLTRVNQRLEQIMGYSEQALCQMTFHDMTHPDDLVIELQLFDQLLKGDIPFYTMEKRFYHKLGHIIWANVTVALVTTERGEPDYVIASLDDVSERKAQQADIIRQQNQLRAIIDNTQSIVLLKDIHGQYLVVNRAFELLSGKSSSEILGTAESDFLPPELIDYVQLHDDQAISTKQLISYEEALTHHDGTLHSYYTTKVPLLDEEGDVYALAVIATDITQRKVMESQLKYNEERLTYALEATGEGIWDWDITNDSVTHNQRFCHLLGRDNSYMQHNLEVFIDFIHPEDRDYVLKRVQETLDFDIPYHCVYRMVRPDRQIFWVEDRGNIVKRDDNGDPLRLVGSISDVTERREMQQELLEAKETAEQATKAKSDFLANMSHEIRTPMNAIIGMSHLALQTELNHKQRNYVEKVHHSAESLLGIINDILDFSKIEAGKLEIENAPFNLDDVIDHITNLVGLKADEKALEFMFDFPRLYPKELIGDQLRLSQVLTNFTTNAIKFTDPGGDVIVGLEVLNETDQDAELHFSVKDTGIGLTEEQQSRLFQSFTQADNSTTRRFGGTGLGLVISRNLIKRMGGHIWVESEYGSGSTFHFSLTLAKQPNAAKHSSELDTPLSHLNVLIVDDNDTSREILAHQLVSFGISPHVAADGEEAILLLELAAQLQPYDLVILDWKMPGLDGIETARAIQRMHDIPNAPTVIMITAYGREEAKKAAEGTDISSFLVKPVMPSAMLDTIMTSMGYEVVTQRRSDLVDGKLTSYISALRGMRVLLVEDNLINQELALDILSSNGLDVDVANNGQEAIESLRINEFDGVLMDCQMPVMDGYSATRAIRQEAQWADLPIIAMTANAMAGDREKVIEAGMNDHIAKPIDITTLFMTLTKWLLHQGQDHSRVVEDSYRSTADAINIPTIPGIDTQIGLTNVQHNEKLYLKILRRFRETYATELDDALAMIRLDPSDESSVRWAHTLKGVCGTIGAKSIEKVARELEFKCSGTNKNLDLDVQINTVQHQVQDLIDHLAVLDDVPENEDKPSPESAAQLDTQQLREEFAQVKTLLEEFDTDATDALETLNTKLRGSDYEYLIQPLVKAVDNYDFDLALEHYEKIEEQLTAAS</sequence>
<evidence type="ECO:0000256" key="10">
    <source>
        <dbReference type="ARBA" id="ARBA00022989"/>
    </source>
</evidence>
<feature type="domain" description="PAS" evidence="18">
    <location>
        <begin position="621"/>
        <end position="691"/>
    </location>
</feature>
<evidence type="ECO:0000256" key="9">
    <source>
        <dbReference type="ARBA" id="ARBA00022840"/>
    </source>
</evidence>
<evidence type="ECO:0000256" key="7">
    <source>
        <dbReference type="ARBA" id="ARBA00022741"/>
    </source>
</evidence>
<dbReference type="Gene3D" id="1.20.120.160">
    <property type="entry name" value="HPT domain"/>
    <property type="match status" value="1"/>
</dbReference>
<keyword evidence="5 14" id="KW-0597">Phosphoprotein</keyword>
<dbReference type="Gene3D" id="1.10.287.130">
    <property type="match status" value="1"/>
</dbReference>
<feature type="transmembrane region" description="Helical" evidence="15">
    <location>
        <begin position="12"/>
        <end position="35"/>
    </location>
</feature>
<dbReference type="NCBIfam" id="TIGR00229">
    <property type="entry name" value="sensory_box"/>
    <property type="match status" value="5"/>
</dbReference>
<reference evidence="21 22" key="1">
    <citation type="submission" date="2020-11" db="EMBL/GenBank/DDBJ databases">
        <title>Vibrio nitrifigilis sp. nov., a marine nitrogen-fixing bacterium isolated from the lagoon sediment of an islet inside an atoll.</title>
        <authorList>
            <person name="Wang L.-T."/>
            <person name="Shieh W.Y."/>
        </authorList>
    </citation>
    <scope>NUCLEOTIDE SEQUENCE [LARGE SCALE GENOMIC DNA]</scope>
    <source>
        <strain evidence="21 22">NFV-1</strain>
    </source>
</reference>
<dbReference type="Gene3D" id="3.40.50.2300">
    <property type="match status" value="2"/>
</dbReference>